<sequence>MPSLDFIPSNDTNLHERALNTSVDVYLLEDSDMNVQSHDENAPLLGDDSDNFSPDSYSPLVNDVHNDADFNKVVQMSLQAIESGIHPERIYQGSSGSYFVKNIDGVVRLVSDSFNYSPVDRAKSKTKQHVASRFPEIGRHFNRLGLPPKIGSFQLFVPDCEDADYWLRHFDNESLPKPTAKEFQFQFEKLVVLDYLIRNTDRGNDNWLIRYHSPELKEGTDETTKDDWGVIGMPKIELFAIDNGLAFPFKHPDEWRAYPFYWAWLPMAKEPFSDLIREAVLPLLSDVHFINGLVRDLHNLFKIDPGFDLSTFQRQMSVLRGQVVNLIAALRDSKSPYDLVRMPVLTLELSTKKRYNKPRWPHQRLAAGLAHGTTTSTTNDDDSIDYFRSYTHHPRVDVIHPVVSVNTDQQSVSVDTNQMHNLIGYNNCTDLNNIQPTTSITQSNSTVAAGDNNAYAIAVDTEEDGGIDVLEHGLVALPSFKPKQSMSTDKAAEVDLATTTSLGDDVPEDDEDAEQRFNLRYYKKPFFSWF</sequence>
<keyword evidence="11" id="KW-1185">Reference proteome</keyword>
<dbReference type="AlphaFoldDB" id="A0AA85KAF7"/>
<name>A0AA85KAF7_TRIRE</name>
<keyword evidence="3" id="KW-1003">Cell membrane</keyword>
<dbReference type="WBParaSite" id="TREG1_83790.2">
    <property type="protein sequence ID" value="TREG1_83790.2"/>
    <property type="gene ID" value="TREG1_83790"/>
</dbReference>
<evidence type="ECO:0000256" key="7">
    <source>
        <dbReference type="ARBA" id="ARBA00022840"/>
    </source>
</evidence>
<dbReference type="EC" id="2.7.1.67" evidence="9"/>
<evidence type="ECO:0000256" key="4">
    <source>
        <dbReference type="ARBA" id="ARBA00022679"/>
    </source>
</evidence>
<dbReference type="InterPro" id="IPR000403">
    <property type="entry name" value="PI3/4_kinase_cat_dom"/>
</dbReference>
<organism evidence="11 12">
    <name type="scientific">Trichobilharzia regenti</name>
    <name type="common">Nasal bird schistosome</name>
    <dbReference type="NCBI Taxonomy" id="157069"/>
    <lineage>
        <taxon>Eukaryota</taxon>
        <taxon>Metazoa</taxon>
        <taxon>Spiralia</taxon>
        <taxon>Lophotrochozoa</taxon>
        <taxon>Platyhelminthes</taxon>
        <taxon>Trematoda</taxon>
        <taxon>Digenea</taxon>
        <taxon>Strigeidida</taxon>
        <taxon>Schistosomatoidea</taxon>
        <taxon>Schistosomatidae</taxon>
        <taxon>Trichobilharzia</taxon>
    </lineage>
</organism>
<dbReference type="GO" id="GO:0005524">
    <property type="term" value="F:ATP binding"/>
    <property type="evidence" value="ECO:0007669"/>
    <property type="project" value="UniProtKB-UniRule"/>
</dbReference>
<comment type="similarity">
    <text evidence="2 9">Belongs to the PI3/PI4-kinase family. Type II PI4K subfamily.</text>
</comment>
<evidence type="ECO:0000259" key="10">
    <source>
        <dbReference type="PROSITE" id="PS50290"/>
    </source>
</evidence>
<reference evidence="11" key="1">
    <citation type="submission" date="2022-06" db="EMBL/GenBank/DDBJ databases">
        <authorList>
            <person name="Berger JAMES D."/>
            <person name="Berger JAMES D."/>
        </authorList>
    </citation>
    <scope>NUCLEOTIDE SEQUENCE [LARGE SCALE GENOMIC DNA]</scope>
</reference>
<protein>
    <recommendedName>
        <fullName evidence="9">Phosphatidylinositol 4-kinase type 2</fullName>
        <ecNumber evidence="9">2.7.1.67</ecNumber>
    </recommendedName>
</protein>
<dbReference type="GO" id="GO:0046854">
    <property type="term" value="P:phosphatidylinositol phosphate biosynthetic process"/>
    <property type="evidence" value="ECO:0007669"/>
    <property type="project" value="UniProtKB-UniRule"/>
</dbReference>
<accession>A0AA85KAF7</accession>
<evidence type="ECO:0000256" key="9">
    <source>
        <dbReference type="RuleBase" id="RU367084"/>
    </source>
</evidence>
<proteinExistence type="inferred from homology"/>
<reference evidence="12" key="2">
    <citation type="submission" date="2023-11" db="UniProtKB">
        <authorList>
            <consortium name="WormBaseParasite"/>
        </authorList>
    </citation>
    <scope>IDENTIFICATION</scope>
</reference>
<evidence type="ECO:0000256" key="8">
    <source>
        <dbReference type="ARBA" id="ARBA00023136"/>
    </source>
</evidence>
<evidence type="ECO:0000256" key="5">
    <source>
        <dbReference type="ARBA" id="ARBA00022741"/>
    </source>
</evidence>
<dbReference type="PANTHER" id="PTHR12865:SF1">
    <property type="entry name" value="PHOSPHATIDYLINOSITOL 4-KINASE TYPE 2"/>
    <property type="match status" value="1"/>
</dbReference>
<dbReference type="Proteomes" id="UP000050795">
    <property type="component" value="Unassembled WGS sequence"/>
</dbReference>
<dbReference type="PROSITE" id="PS50290">
    <property type="entry name" value="PI3_4_KINASE_3"/>
    <property type="match status" value="1"/>
</dbReference>
<dbReference type="Pfam" id="PF00454">
    <property type="entry name" value="PI3_PI4_kinase"/>
    <property type="match status" value="1"/>
</dbReference>
<keyword evidence="4 9" id="KW-0808">Transferase</keyword>
<dbReference type="GO" id="GO:0007032">
    <property type="term" value="P:endosome organization"/>
    <property type="evidence" value="ECO:0007669"/>
    <property type="project" value="TreeGrafter"/>
</dbReference>
<evidence type="ECO:0000313" key="11">
    <source>
        <dbReference type="Proteomes" id="UP000050795"/>
    </source>
</evidence>
<evidence type="ECO:0000256" key="3">
    <source>
        <dbReference type="ARBA" id="ARBA00022475"/>
    </source>
</evidence>
<dbReference type="InterPro" id="IPR039756">
    <property type="entry name" value="Lsb6/PI4K2"/>
</dbReference>
<evidence type="ECO:0000256" key="6">
    <source>
        <dbReference type="ARBA" id="ARBA00022777"/>
    </source>
</evidence>
<feature type="domain" description="PI3K/PI4K catalytic" evidence="10">
    <location>
        <begin position="84"/>
        <end position="349"/>
    </location>
</feature>
<dbReference type="GO" id="GO:0005802">
    <property type="term" value="C:trans-Golgi network"/>
    <property type="evidence" value="ECO:0007669"/>
    <property type="project" value="TreeGrafter"/>
</dbReference>
<dbReference type="PANTHER" id="PTHR12865">
    <property type="entry name" value="PHOSPHATIDYLINOSITOL 4-KINASE TYPE-II"/>
    <property type="match status" value="1"/>
</dbReference>
<evidence type="ECO:0000313" key="12">
    <source>
        <dbReference type="WBParaSite" id="TREG1_83790.2"/>
    </source>
</evidence>
<dbReference type="GO" id="GO:0005886">
    <property type="term" value="C:plasma membrane"/>
    <property type="evidence" value="ECO:0007669"/>
    <property type="project" value="UniProtKB-SubCell"/>
</dbReference>
<keyword evidence="7 9" id="KW-0067">ATP-binding</keyword>
<keyword evidence="5 9" id="KW-0547">Nucleotide-binding</keyword>
<dbReference type="GO" id="GO:0005765">
    <property type="term" value="C:lysosomal membrane"/>
    <property type="evidence" value="ECO:0007669"/>
    <property type="project" value="TreeGrafter"/>
</dbReference>
<keyword evidence="6 9" id="KW-0418">Kinase</keyword>
<comment type="catalytic activity">
    <reaction evidence="9">
        <text>a 1,2-diacyl-sn-glycero-3-phospho-(1D-myo-inositol) + ATP = a 1,2-diacyl-sn-glycero-3-phospho-(1D-myo-inositol 4-phosphate) + ADP + H(+)</text>
        <dbReference type="Rhea" id="RHEA:19877"/>
        <dbReference type="ChEBI" id="CHEBI:15378"/>
        <dbReference type="ChEBI" id="CHEBI:30616"/>
        <dbReference type="ChEBI" id="CHEBI:57880"/>
        <dbReference type="ChEBI" id="CHEBI:58178"/>
        <dbReference type="ChEBI" id="CHEBI:456216"/>
        <dbReference type="EC" id="2.7.1.67"/>
    </reaction>
</comment>
<comment type="subcellular location">
    <subcellularLocation>
        <location evidence="1">Cell membrane</location>
    </subcellularLocation>
    <subcellularLocation>
        <location evidence="9">Membrane</location>
        <topology evidence="9">Peripheral membrane protein</topology>
    </subcellularLocation>
</comment>
<dbReference type="GO" id="GO:0007030">
    <property type="term" value="P:Golgi organization"/>
    <property type="evidence" value="ECO:0007669"/>
    <property type="project" value="TreeGrafter"/>
</dbReference>
<keyword evidence="8 9" id="KW-0472">Membrane</keyword>
<dbReference type="GO" id="GO:0004430">
    <property type="term" value="F:1-phosphatidylinositol 4-kinase activity"/>
    <property type="evidence" value="ECO:0007669"/>
    <property type="project" value="UniProtKB-UniRule"/>
</dbReference>
<dbReference type="GO" id="GO:0005768">
    <property type="term" value="C:endosome"/>
    <property type="evidence" value="ECO:0007669"/>
    <property type="project" value="TreeGrafter"/>
</dbReference>
<evidence type="ECO:0000256" key="1">
    <source>
        <dbReference type="ARBA" id="ARBA00004236"/>
    </source>
</evidence>
<evidence type="ECO:0000256" key="2">
    <source>
        <dbReference type="ARBA" id="ARBA00008941"/>
    </source>
</evidence>